<dbReference type="EC" id="3.6.4.-" evidence="7"/>
<dbReference type="PROSITE" id="PS50828">
    <property type="entry name" value="SMR"/>
    <property type="match status" value="1"/>
</dbReference>
<reference evidence="9 10" key="1">
    <citation type="journal article" date="2018" name="Nat. Biotechnol.">
        <title>A standardized bacterial taxonomy based on genome phylogeny substantially revises the tree of life.</title>
        <authorList>
            <person name="Parks D.H."/>
            <person name="Chuvochina M."/>
            <person name="Waite D.W."/>
            <person name="Rinke C."/>
            <person name="Skarshewski A."/>
            <person name="Chaumeil P.A."/>
            <person name="Hugenholtz P."/>
        </authorList>
    </citation>
    <scope>NUCLEOTIDE SEQUENCE [LARGE SCALE GENOMIC DNA]</scope>
    <source>
        <strain evidence="9">UBA8844</strain>
    </source>
</reference>
<dbReference type="Gene3D" id="3.40.50.300">
    <property type="entry name" value="P-loop containing nucleotide triphosphate hydrolases"/>
    <property type="match status" value="1"/>
</dbReference>
<comment type="subunit">
    <text evidence="7">Homodimer. Binds to stalled ribosomes, contacting rRNA.</text>
</comment>
<dbReference type="InterPro" id="IPR046893">
    <property type="entry name" value="MSSS"/>
</dbReference>
<dbReference type="SMART" id="SM00534">
    <property type="entry name" value="MUTSac"/>
    <property type="match status" value="1"/>
</dbReference>
<dbReference type="InterPro" id="IPR045076">
    <property type="entry name" value="MutS"/>
</dbReference>
<dbReference type="InterPro" id="IPR002625">
    <property type="entry name" value="Smr_dom"/>
</dbReference>
<evidence type="ECO:0000313" key="10">
    <source>
        <dbReference type="Proteomes" id="UP000264071"/>
    </source>
</evidence>
<keyword evidence="3 7" id="KW-0378">Hydrolase</keyword>
<evidence type="ECO:0000256" key="2">
    <source>
        <dbReference type="ARBA" id="ARBA00022741"/>
    </source>
</evidence>
<dbReference type="HAMAP" id="MF_00092">
    <property type="entry name" value="MutS2"/>
    <property type="match status" value="1"/>
</dbReference>
<keyword evidence="7" id="KW-0540">Nuclease</keyword>
<dbReference type="InterPro" id="IPR005747">
    <property type="entry name" value="MutS2"/>
</dbReference>
<dbReference type="SMART" id="SM00463">
    <property type="entry name" value="SMR"/>
    <property type="match status" value="1"/>
</dbReference>
<keyword evidence="2 7" id="KW-0547">Nucleotide-binding</keyword>
<dbReference type="GO" id="GO:0004519">
    <property type="term" value="F:endonuclease activity"/>
    <property type="evidence" value="ECO:0007669"/>
    <property type="project" value="UniProtKB-UniRule"/>
</dbReference>
<dbReference type="GO" id="GO:0005524">
    <property type="term" value="F:ATP binding"/>
    <property type="evidence" value="ECO:0007669"/>
    <property type="project" value="UniProtKB-UniRule"/>
</dbReference>
<name>A0A3D4V7U9_9BACT</name>
<dbReference type="PIRSF" id="PIRSF005814">
    <property type="entry name" value="MutS_YshD"/>
    <property type="match status" value="1"/>
</dbReference>
<dbReference type="Pfam" id="PF20297">
    <property type="entry name" value="MSSS"/>
    <property type="match status" value="1"/>
</dbReference>
<dbReference type="Gene3D" id="3.30.1370.110">
    <property type="match status" value="1"/>
</dbReference>
<evidence type="ECO:0000256" key="4">
    <source>
        <dbReference type="ARBA" id="ARBA00022840"/>
    </source>
</evidence>
<dbReference type="InterPro" id="IPR007696">
    <property type="entry name" value="DNA_mismatch_repair_MutS_core"/>
</dbReference>
<feature type="domain" description="Smr" evidence="8">
    <location>
        <begin position="744"/>
        <end position="819"/>
    </location>
</feature>
<keyword evidence="1 7" id="KW-0699">rRNA-binding</keyword>
<dbReference type="SUPFAM" id="SSF48334">
    <property type="entry name" value="DNA repair protein MutS, domain III"/>
    <property type="match status" value="1"/>
</dbReference>
<comment type="similarity">
    <text evidence="7">Belongs to the DNA mismatch repair MutS family. MutS2 subfamily.</text>
</comment>
<dbReference type="GO" id="GO:0045910">
    <property type="term" value="P:negative regulation of DNA recombination"/>
    <property type="evidence" value="ECO:0007669"/>
    <property type="project" value="InterPro"/>
</dbReference>
<keyword evidence="6 7" id="KW-0238">DNA-binding</keyword>
<dbReference type="InterPro" id="IPR036187">
    <property type="entry name" value="DNA_mismatch_repair_MutS_sf"/>
</dbReference>
<dbReference type="GO" id="GO:0072344">
    <property type="term" value="P:rescue of stalled ribosome"/>
    <property type="evidence" value="ECO:0007669"/>
    <property type="project" value="UniProtKB-UniRule"/>
</dbReference>
<dbReference type="NCBIfam" id="TIGR01069">
    <property type="entry name" value="mutS2"/>
    <property type="match status" value="1"/>
</dbReference>
<dbReference type="Pfam" id="PF00488">
    <property type="entry name" value="MutS_V"/>
    <property type="match status" value="1"/>
</dbReference>
<evidence type="ECO:0000256" key="7">
    <source>
        <dbReference type="HAMAP-Rule" id="MF_00092"/>
    </source>
</evidence>
<dbReference type="AlphaFoldDB" id="A0A3D4V7U9"/>
<keyword evidence="7 9" id="KW-0255">Endonuclease</keyword>
<evidence type="ECO:0000256" key="6">
    <source>
        <dbReference type="ARBA" id="ARBA00023125"/>
    </source>
</evidence>
<dbReference type="Proteomes" id="UP000264071">
    <property type="component" value="Unassembled WGS sequence"/>
</dbReference>
<comment type="function">
    <text evidence="7">Endonuclease that is involved in the suppression of homologous recombination and thus may have a key role in the control of bacterial genetic diversity.</text>
</comment>
<dbReference type="GO" id="GO:0030983">
    <property type="term" value="F:mismatched DNA binding"/>
    <property type="evidence" value="ECO:0007669"/>
    <property type="project" value="InterPro"/>
</dbReference>
<evidence type="ECO:0000256" key="1">
    <source>
        <dbReference type="ARBA" id="ARBA00022730"/>
    </source>
</evidence>
<comment type="function">
    <text evidence="7">Acts as a ribosome collision sensor, splitting the ribosome into its 2 subunits. Detects stalled/collided 70S ribosomes which it binds and splits by an ATP-hydrolysis driven conformational change. Acts upstream of the ribosome quality control system (RQC), a ribosome-associated complex that mediates the extraction of incompletely synthesized nascent chains from stalled ribosomes and their subsequent degradation. Probably generates substrates for RQC.</text>
</comment>
<dbReference type="SMR" id="A0A3D4V7U9"/>
<keyword evidence="4 7" id="KW-0067">ATP-binding</keyword>
<dbReference type="OMA" id="IHAIIND"/>
<dbReference type="SUPFAM" id="SSF160443">
    <property type="entry name" value="SMR domain-like"/>
    <property type="match status" value="1"/>
</dbReference>
<dbReference type="InterPro" id="IPR036063">
    <property type="entry name" value="Smr_dom_sf"/>
</dbReference>
<dbReference type="EC" id="3.1.-.-" evidence="7"/>
<feature type="binding site" evidence="7">
    <location>
        <begin position="339"/>
        <end position="346"/>
    </location>
    <ligand>
        <name>ATP</name>
        <dbReference type="ChEBI" id="CHEBI:30616"/>
    </ligand>
</feature>
<dbReference type="SMART" id="SM00533">
    <property type="entry name" value="MUTSd"/>
    <property type="match status" value="1"/>
</dbReference>
<comment type="caution">
    <text evidence="9">The sequence shown here is derived from an EMBL/GenBank/DDBJ whole genome shotgun (WGS) entry which is preliminary data.</text>
</comment>
<accession>A0A3D4V7U9</accession>
<dbReference type="PANTHER" id="PTHR48466">
    <property type="entry name" value="OS10G0509000 PROTEIN-RELATED"/>
    <property type="match status" value="1"/>
</dbReference>
<proteinExistence type="inferred from homology"/>
<dbReference type="PROSITE" id="PS00486">
    <property type="entry name" value="DNA_MISMATCH_REPAIR_2"/>
    <property type="match status" value="1"/>
</dbReference>
<dbReference type="GO" id="GO:0019843">
    <property type="term" value="F:rRNA binding"/>
    <property type="evidence" value="ECO:0007669"/>
    <property type="project" value="UniProtKB-UniRule"/>
</dbReference>
<dbReference type="InterPro" id="IPR000432">
    <property type="entry name" value="DNA_mismatch_repair_MutS_C"/>
</dbReference>
<evidence type="ECO:0000313" key="9">
    <source>
        <dbReference type="EMBL" id="HCT57180.1"/>
    </source>
</evidence>
<dbReference type="GO" id="GO:0043023">
    <property type="term" value="F:ribosomal large subunit binding"/>
    <property type="evidence" value="ECO:0007669"/>
    <property type="project" value="UniProtKB-UniRule"/>
</dbReference>
<dbReference type="SUPFAM" id="SSF52540">
    <property type="entry name" value="P-loop containing nucleoside triphosphate hydrolases"/>
    <property type="match status" value="1"/>
</dbReference>
<dbReference type="EMBL" id="DPIY01000007">
    <property type="protein sequence ID" value="HCT57180.1"/>
    <property type="molecule type" value="Genomic_DNA"/>
</dbReference>
<dbReference type="InterPro" id="IPR027417">
    <property type="entry name" value="P-loop_NTPase"/>
</dbReference>
<dbReference type="GO" id="GO:0140664">
    <property type="term" value="F:ATP-dependent DNA damage sensor activity"/>
    <property type="evidence" value="ECO:0007669"/>
    <property type="project" value="InterPro"/>
</dbReference>
<dbReference type="GO" id="GO:0016887">
    <property type="term" value="F:ATP hydrolysis activity"/>
    <property type="evidence" value="ECO:0007669"/>
    <property type="project" value="InterPro"/>
</dbReference>
<keyword evidence="5 7" id="KW-0694">RNA-binding</keyword>
<dbReference type="Pfam" id="PF01713">
    <property type="entry name" value="Smr"/>
    <property type="match status" value="1"/>
</dbReference>
<dbReference type="GO" id="GO:0006298">
    <property type="term" value="P:mismatch repair"/>
    <property type="evidence" value="ECO:0007669"/>
    <property type="project" value="InterPro"/>
</dbReference>
<dbReference type="FunFam" id="3.40.50.300:FF:000830">
    <property type="entry name" value="Endonuclease MutS2"/>
    <property type="match status" value="1"/>
</dbReference>
<sequence>MNAHALGILEFSRLLAHVAGRATSAPGAAAVRALTPRTDREWIEAEHARVRAVRALVASELGWPTEPIPDIGEPLRRLRIEGLSWTALELLQGATLLRSSRRTRATLRDPRRPAIMLAYLVRYAEALVDLEPREQAIERAIGDDGTVRDDASPTLRKVRRDLRETEGQLVRLLEREMGKLEAHHQVSDLSVTMRNGRWVMPMRREARGYVGGIVHDSSGTGATIYVEPPAAVEFGNRVRELEIEEQREVERVLRALTDEIRPYHDAIGGAYDALVALDSLYARARYAIEAQCAPVTFGEPSAGFRIVDGRHPLLLASGGAVVPFDLTLHAGERTMLVSGPNTGGKTVLLKAIGLISMMAQCGVPAPLGETSQLAVFDDLYADVGDEQSIEASLSTFSAHLKNLGEILRSATTSSLVLIDELGSGTDPAEGAALGGAILETLTRRGTLTLATTHLGQLKLLATDVEGVVNASLQFDAVQLAPTYRLLKGVPGRSYGLSIARRLQIDEAVIQRAEERLPSGERDMAVLLADVEAREALLADRERLMEIDQEKLRARLATVGDRELKVREREREAERSARQEARRFLLEARGQVERAIADVKRQAQVEGEAFEETARAARRSIEEAAAEQGEAVAYVGLRGERDRARVDAKRGAAAAAANPSLGRTLRPERGAVAPLGEGDHVIVSTLDGKQGRIVSVRGQDARVAVGSLTVTVPLRTLTRSAAAPVSMYRTPILGDVPEVEPVREVDVRGLRVDEVDDQVLQALDAAVRNDLRELRIIHGKGTGALRSRVSEMLKKDTRVTGFRLGAWNEGGAGVTVAELA</sequence>
<evidence type="ECO:0000256" key="5">
    <source>
        <dbReference type="ARBA" id="ARBA00022884"/>
    </source>
</evidence>
<gene>
    <name evidence="7" type="primary">mutS2</name>
    <name evidence="7" type="synonym">rqcU</name>
    <name evidence="9" type="ORF">DGD08_08200</name>
</gene>
<evidence type="ECO:0000256" key="3">
    <source>
        <dbReference type="ARBA" id="ARBA00022801"/>
    </source>
</evidence>
<evidence type="ECO:0000259" key="8">
    <source>
        <dbReference type="PROSITE" id="PS50828"/>
    </source>
</evidence>
<protein>
    <recommendedName>
        <fullName evidence="7">Endonuclease MutS2</fullName>
        <ecNumber evidence="7">3.1.-.-</ecNumber>
    </recommendedName>
    <alternativeName>
        <fullName evidence="7">Ribosome-associated protein quality control-upstream factor</fullName>
        <shortName evidence="7">RQC-upstream factor</shortName>
        <shortName evidence="7">RqcU</shortName>
        <ecNumber evidence="7">3.6.4.-</ecNumber>
    </alternativeName>
</protein>
<organism evidence="9 10">
    <name type="scientific">Gemmatimonas aurantiaca</name>
    <dbReference type="NCBI Taxonomy" id="173480"/>
    <lineage>
        <taxon>Bacteria</taxon>
        <taxon>Pseudomonadati</taxon>
        <taxon>Gemmatimonadota</taxon>
        <taxon>Gemmatimonadia</taxon>
        <taxon>Gemmatimonadales</taxon>
        <taxon>Gemmatimonadaceae</taxon>
        <taxon>Gemmatimonas</taxon>
    </lineage>
</organism>
<dbReference type="PANTHER" id="PTHR48466:SF2">
    <property type="entry name" value="OS10G0509000 PROTEIN"/>
    <property type="match status" value="1"/>
</dbReference>